<proteinExistence type="predicted"/>
<keyword evidence="1" id="KW-1133">Transmembrane helix</keyword>
<feature type="transmembrane region" description="Helical" evidence="1">
    <location>
        <begin position="128"/>
        <end position="147"/>
    </location>
</feature>
<keyword evidence="1" id="KW-0812">Transmembrane</keyword>
<feature type="transmembrane region" description="Helical" evidence="1">
    <location>
        <begin position="44"/>
        <end position="61"/>
    </location>
</feature>
<feature type="transmembrane region" description="Helical" evidence="1">
    <location>
        <begin position="89"/>
        <end position="113"/>
    </location>
</feature>
<name>A0A3F3A3M8_CLOB6</name>
<evidence type="ECO:0000313" key="2">
    <source>
        <dbReference type="EMBL" id="ACQ55183.1"/>
    </source>
</evidence>
<dbReference type="EMBL" id="CP001083">
    <property type="protein sequence ID" value="ACQ55183.1"/>
    <property type="molecule type" value="Genomic_DNA"/>
</dbReference>
<dbReference type="RefSeq" id="WP_003359941.1">
    <property type="nucleotide sequence ID" value="NC_012658.1"/>
</dbReference>
<dbReference type="InterPro" id="IPR025699">
    <property type="entry name" value="ABC2_memb-like"/>
</dbReference>
<sequence length="229" mass="26498">MKSIINLIINDLILCRKIFLVSIPMIMSLVFLGLECNMSGEQHYIYIYVIAMASYILINYVEQSITKNKGNMFIYSLPIEKNNIVLEKYLFIIGINIINWGICVLTTVAFSIILKGSFKGNICSIDDLVFATTLVSIYYSIYYPFYFKLGPNKLDPFNRCIYMLIILLPVIIQRIIDVLNISISKKDFYGQINVIQSKFLWITLFEIIMLTISAYISIIIHKNKAIMYE</sequence>
<protein>
    <submittedName>
        <fullName evidence="2">Membrane protein</fullName>
    </submittedName>
</protein>
<dbReference type="Proteomes" id="UP000002333">
    <property type="component" value="Chromosome"/>
</dbReference>
<evidence type="ECO:0000256" key="1">
    <source>
        <dbReference type="SAM" id="Phobius"/>
    </source>
</evidence>
<feature type="transmembrane region" description="Helical" evidence="1">
    <location>
        <begin position="199"/>
        <end position="220"/>
    </location>
</feature>
<feature type="transmembrane region" description="Helical" evidence="1">
    <location>
        <begin position="159"/>
        <end position="179"/>
    </location>
</feature>
<keyword evidence="1" id="KW-0472">Membrane</keyword>
<feature type="transmembrane region" description="Helical" evidence="1">
    <location>
        <begin position="12"/>
        <end position="32"/>
    </location>
</feature>
<accession>A0A3F3A3M8</accession>
<dbReference type="KEGG" id="cbi:CLJ_B3169"/>
<gene>
    <name evidence="2" type="ordered locus">CLJ_B3169</name>
</gene>
<dbReference type="AlphaFoldDB" id="A0A3F3A3M8"/>
<reference evidence="3" key="2">
    <citation type="submission" date="2008-05" db="EMBL/GenBank/DDBJ databases">
        <title>Genome sequence of Clostridium botulinum Ba4 strain 657.</title>
        <authorList>
            <person name="Shrivastava S."/>
            <person name="Brown J.L."/>
            <person name="Bruce D."/>
            <person name="Detter C."/>
            <person name="Munk C."/>
            <person name="Smith L.A."/>
            <person name="Smith T.J."/>
            <person name="Sutton G."/>
            <person name="Brettin T.S."/>
        </authorList>
    </citation>
    <scope>NUCLEOTIDE SEQUENCE [LARGE SCALE GENOMIC DNA]</scope>
    <source>
        <strain evidence="3">657 / Type Ba4</strain>
    </source>
</reference>
<dbReference type="Pfam" id="PF13346">
    <property type="entry name" value="ABC2_membrane_5"/>
    <property type="match status" value="1"/>
</dbReference>
<organism evidence="2 3">
    <name type="scientific">Clostridium botulinum (strain 657 / Type Ba4)</name>
    <dbReference type="NCBI Taxonomy" id="515621"/>
    <lineage>
        <taxon>Bacteria</taxon>
        <taxon>Bacillati</taxon>
        <taxon>Bacillota</taxon>
        <taxon>Clostridia</taxon>
        <taxon>Eubacteriales</taxon>
        <taxon>Clostridiaceae</taxon>
        <taxon>Clostridium</taxon>
    </lineage>
</organism>
<evidence type="ECO:0000313" key="3">
    <source>
        <dbReference type="Proteomes" id="UP000002333"/>
    </source>
</evidence>
<reference evidence="2 3" key="1">
    <citation type="journal article" date="2007" name="PLoS ONE">
        <title>Analysis of the neurotoxin complex genes in Clostridium botulinum A1-A4 and B1 strains: BoNT/A3, /Ba4 and /B1 clusters are located within plasmids.</title>
        <authorList>
            <person name="Smith T.J."/>
            <person name="Hill K.K."/>
            <person name="Foley B.T."/>
            <person name="Detter J.C."/>
            <person name="Munk A.C."/>
            <person name="Bruce D.C."/>
            <person name="Doggett N.A."/>
            <person name="Smith L.A."/>
            <person name="Marks J.D."/>
            <person name="Xie G."/>
            <person name="Brettin T.S."/>
        </authorList>
    </citation>
    <scope>NUCLEOTIDE SEQUENCE [LARGE SCALE GENOMIC DNA]</scope>
    <source>
        <strain evidence="3">657 / Type Ba4</strain>
    </source>
</reference>